<dbReference type="EMBL" id="UOFL01000109">
    <property type="protein sequence ID" value="VAW76522.1"/>
    <property type="molecule type" value="Genomic_DNA"/>
</dbReference>
<protein>
    <submittedName>
        <fullName evidence="1">Uncharacterized protein</fullName>
    </submittedName>
</protein>
<organism evidence="1">
    <name type="scientific">hydrothermal vent metagenome</name>
    <dbReference type="NCBI Taxonomy" id="652676"/>
    <lineage>
        <taxon>unclassified sequences</taxon>
        <taxon>metagenomes</taxon>
        <taxon>ecological metagenomes</taxon>
    </lineage>
</organism>
<dbReference type="GO" id="GO:0008237">
    <property type="term" value="F:metallopeptidase activity"/>
    <property type="evidence" value="ECO:0007669"/>
    <property type="project" value="InterPro"/>
</dbReference>
<reference evidence="1" key="1">
    <citation type="submission" date="2018-06" db="EMBL/GenBank/DDBJ databases">
        <authorList>
            <person name="Zhirakovskaya E."/>
        </authorList>
    </citation>
    <scope>NUCLEOTIDE SEQUENCE</scope>
</reference>
<dbReference type="InterPro" id="IPR024079">
    <property type="entry name" value="MetalloPept_cat_dom_sf"/>
</dbReference>
<dbReference type="Gene3D" id="3.40.390.10">
    <property type="entry name" value="Collagenase (Catalytic Domain)"/>
    <property type="match status" value="3"/>
</dbReference>
<name>A0A3B0YMM0_9ZZZZ</name>
<sequence length="846" mass="92845">MAVLRVFPHCDIHLTLDNPATRSISFTVFQLLNAVGPYTLSPITNTCTPRYFAPHATVGSRLQRFANVDVTTGTITATGIGTNLVILETADTYIVIRIQVHQNILAWWFGNEKITTAQDPIYAHSQPSIYAMFSDDTTGTDRVGDITGHNFVRLSSGDTTILADPNSDGRIRGVAEGETDLEGSFLSITETIDVRVINYAQTRNILEPVKFGDMPNAANIHNILFVAEGFTAADEAKFDQIVTQVSTDLFLKQRHEPYGTLSSSINVFKAFTASNDRLVTCGFQVADNQISALSKGTPIPYEHKVSGDNYLVSELVRRVGLPMRGEDRNVRDLKDLWNSQGLNNFDDAKVSIRLVNAWKNSHSLGFLETRDTFFGMILGSRWADNNSTLGAPLAAVANDDDSAPLKAFVKRAYTFYSGKKAARSITMDPRRHPPELLFGDSRATSFMSFVGGLGAAAPNQTLGSAWVPDGTFKKSRGLIAMISNEHMHAGTNLNSSTLTANTINQDALLNATYVPNPNANIKKLRRDVPDNLSPSLDAMINTVAHEFGHSFNLGDEYEEFVEYSNFATERLNPSDTTSNFFDNYDNIASLEVIFDDANYLTNNSREIDPSKLKWNILPRIKLSAKLTSATQMNGGNLEVTVNSREANSWEAIRVAGDEVHLRRIVMQTDQGQQLPLSMTAADLLTGLTIVSVDESNGTIVLSSAGTLVPSPSFPEGASLYVPLKIAGVMQNVIEDKVFTELVSSKLPLNKDTDTSAVSKKADFPHRISDFKPPCQSARLVGLFEGGATWTGLVYRPAGTCKMRTSSGGEEHGEFCYVCKWLITNRVDPGKHHVIHTNFYPVAKKNE</sequence>
<evidence type="ECO:0000313" key="1">
    <source>
        <dbReference type="EMBL" id="VAW76522.1"/>
    </source>
</evidence>
<proteinExistence type="predicted"/>
<dbReference type="AlphaFoldDB" id="A0A3B0YMM0"/>
<gene>
    <name evidence="1" type="ORF">MNBD_GAMMA12-3966</name>
</gene>
<accession>A0A3B0YMM0</accession>